<evidence type="ECO:0000256" key="1">
    <source>
        <dbReference type="SAM" id="MobiDB-lite"/>
    </source>
</evidence>
<evidence type="ECO:0000313" key="4">
    <source>
        <dbReference type="Proteomes" id="UP000275078"/>
    </source>
</evidence>
<sequence length="381" mass="41150">MRYSTSILALTSSLSLTSAFIAPEAFQAYPAAFFPKPFFPNPEALHTAHAPPEGVASNHLAHAPPVPITTNKGADSDSESDTIIPTEEGSHHLAHAPPVPVSADTKGKGITTSTDEGSHRLAHAPPEIEPTEEGSHRLAHAPPQLLDSNPTLKGADEASHRLAHSPPKDDATRTGEIVPLPSVIRGSSLEHWFYEHTQYNMTSVKEKTEEECKQAKPVSNIRYLPNWPTRVENNIHGKGPNTDPLIPICTLQNDIELGCWNVHMASLHAKAEAMGIDGALRSVKVNEWERDRVVTLESNCPKTDDELVAAVLRGAGRALKWDPKLEEKEAREGLALLGWGGDGTRVTLPVLPAPSMTILPVVEEEGGEMHALPVVVEDFAG</sequence>
<feature type="signal peptide" evidence="2">
    <location>
        <begin position="1"/>
        <end position="19"/>
    </location>
</feature>
<dbReference type="EMBL" id="ML119748">
    <property type="protein sequence ID" value="RPA76261.1"/>
    <property type="molecule type" value="Genomic_DNA"/>
</dbReference>
<dbReference type="AlphaFoldDB" id="A0A3N4HW95"/>
<keyword evidence="4" id="KW-1185">Reference proteome</keyword>
<protein>
    <submittedName>
        <fullName evidence="3">Uncharacterized protein</fullName>
    </submittedName>
</protein>
<evidence type="ECO:0000256" key="2">
    <source>
        <dbReference type="SAM" id="SignalP"/>
    </source>
</evidence>
<reference evidence="3 4" key="1">
    <citation type="journal article" date="2018" name="Nat. Ecol. Evol.">
        <title>Pezizomycetes genomes reveal the molecular basis of ectomycorrhizal truffle lifestyle.</title>
        <authorList>
            <person name="Murat C."/>
            <person name="Payen T."/>
            <person name="Noel B."/>
            <person name="Kuo A."/>
            <person name="Morin E."/>
            <person name="Chen J."/>
            <person name="Kohler A."/>
            <person name="Krizsan K."/>
            <person name="Balestrini R."/>
            <person name="Da Silva C."/>
            <person name="Montanini B."/>
            <person name="Hainaut M."/>
            <person name="Levati E."/>
            <person name="Barry K.W."/>
            <person name="Belfiori B."/>
            <person name="Cichocki N."/>
            <person name="Clum A."/>
            <person name="Dockter R.B."/>
            <person name="Fauchery L."/>
            <person name="Guy J."/>
            <person name="Iotti M."/>
            <person name="Le Tacon F."/>
            <person name="Lindquist E.A."/>
            <person name="Lipzen A."/>
            <person name="Malagnac F."/>
            <person name="Mello A."/>
            <person name="Molinier V."/>
            <person name="Miyauchi S."/>
            <person name="Poulain J."/>
            <person name="Riccioni C."/>
            <person name="Rubini A."/>
            <person name="Sitrit Y."/>
            <person name="Splivallo R."/>
            <person name="Traeger S."/>
            <person name="Wang M."/>
            <person name="Zifcakova L."/>
            <person name="Wipf D."/>
            <person name="Zambonelli A."/>
            <person name="Paolocci F."/>
            <person name="Nowrousian M."/>
            <person name="Ottonello S."/>
            <person name="Baldrian P."/>
            <person name="Spatafora J.W."/>
            <person name="Henrissat B."/>
            <person name="Nagy L.G."/>
            <person name="Aury J.M."/>
            <person name="Wincker P."/>
            <person name="Grigoriev I.V."/>
            <person name="Bonfante P."/>
            <person name="Martin F.M."/>
        </authorList>
    </citation>
    <scope>NUCLEOTIDE SEQUENCE [LARGE SCALE GENOMIC DNA]</scope>
    <source>
        <strain evidence="3 4">RN42</strain>
    </source>
</reference>
<dbReference type="Proteomes" id="UP000275078">
    <property type="component" value="Unassembled WGS sequence"/>
</dbReference>
<gene>
    <name evidence="3" type="ORF">BJ508DRAFT_417691</name>
</gene>
<feature type="chain" id="PRO_5018192035" evidence="2">
    <location>
        <begin position="20"/>
        <end position="381"/>
    </location>
</feature>
<proteinExistence type="predicted"/>
<keyword evidence="2" id="KW-0732">Signal</keyword>
<organism evidence="3 4">
    <name type="scientific">Ascobolus immersus RN42</name>
    <dbReference type="NCBI Taxonomy" id="1160509"/>
    <lineage>
        <taxon>Eukaryota</taxon>
        <taxon>Fungi</taxon>
        <taxon>Dikarya</taxon>
        <taxon>Ascomycota</taxon>
        <taxon>Pezizomycotina</taxon>
        <taxon>Pezizomycetes</taxon>
        <taxon>Pezizales</taxon>
        <taxon>Ascobolaceae</taxon>
        <taxon>Ascobolus</taxon>
    </lineage>
</organism>
<feature type="region of interest" description="Disordered" evidence="1">
    <location>
        <begin position="89"/>
        <end position="175"/>
    </location>
</feature>
<name>A0A3N4HW95_ASCIM</name>
<evidence type="ECO:0000313" key="3">
    <source>
        <dbReference type="EMBL" id="RPA76261.1"/>
    </source>
</evidence>
<accession>A0A3N4HW95</accession>
<feature type="compositionally biased region" description="Basic and acidic residues" evidence="1">
    <location>
        <begin position="154"/>
        <end position="173"/>
    </location>
</feature>